<dbReference type="EMBL" id="CP036498">
    <property type="protein sequence ID" value="QUS40550.1"/>
    <property type="molecule type" value="Genomic_DNA"/>
</dbReference>
<proteinExistence type="predicted"/>
<protein>
    <submittedName>
        <fullName evidence="1">Uncharacterized protein</fullName>
    </submittedName>
</protein>
<evidence type="ECO:0000313" key="2">
    <source>
        <dbReference type="Proteomes" id="UP000682843"/>
    </source>
</evidence>
<name>A0ABX8AFH1_9BRAD</name>
<dbReference type="RefSeq" id="WP_211909133.1">
    <property type="nucleotide sequence ID" value="NZ_CP036498.1"/>
</dbReference>
<keyword evidence="2" id="KW-1185">Reference proteome</keyword>
<gene>
    <name evidence="1" type="ORF">RPMA_18200</name>
</gene>
<organism evidence="1 2">
    <name type="scientific">Tardiphaga alba</name>
    <dbReference type="NCBI Taxonomy" id="340268"/>
    <lineage>
        <taxon>Bacteria</taxon>
        <taxon>Pseudomonadati</taxon>
        <taxon>Pseudomonadota</taxon>
        <taxon>Alphaproteobacteria</taxon>
        <taxon>Hyphomicrobiales</taxon>
        <taxon>Nitrobacteraceae</taxon>
        <taxon>Tardiphaga</taxon>
    </lineage>
</organism>
<sequence length="73" mass="8444">MTEQERAYRNLHPHAEAQMAMWLWGDEYSQQRGGSMDFWDSLGASRRNHCIDCVSYILKSHQENGRATGEMPA</sequence>
<dbReference type="Proteomes" id="UP000682843">
    <property type="component" value="Chromosome"/>
</dbReference>
<reference evidence="1 2" key="1">
    <citation type="submission" date="2019-02" db="EMBL/GenBank/DDBJ databases">
        <title>Emended description of the genus Rhodopseudomonas and description of Rhodopseudomonas albus sp. nov., a non-phototrophic, heavy-metal-tolerant bacterium isolated from garden soil.</title>
        <authorList>
            <person name="Bao Z."/>
            <person name="Cao W.W."/>
            <person name="Sato Y."/>
            <person name="Nishizawa T."/>
            <person name="Zhao J."/>
            <person name="Guo Y."/>
            <person name="Ohta H."/>
        </authorList>
    </citation>
    <scope>NUCLEOTIDE SEQUENCE [LARGE SCALE GENOMIC DNA]</scope>
    <source>
        <strain evidence="1 2">SK50-23</strain>
    </source>
</reference>
<accession>A0ABX8AFH1</accession>
<evidence type="ECO:0000313" key="1">
    <source>
        <dbReference type="EMBL" id="QUS40550.1"/>
    </source>
</evidence>